<dbReference type="InterPro" id="IPR031322">
    <property type="entry name" value="Shikimate/glucono_kinase"/>
</dbReference>
<comment type="caution">
    <text evidence="8">The sequence shown here is derived from an EMBL/GenBank/DDBJ whole genome shotgun (WGS) entry which is preliminary data.</text>
</comment>
<dbReference type="EMBL" id="JAVRBG010000010">
    <property type="protein sequence ID" value="MDT0295095.1"/>
    <property type="molecule type" value="Genomic_DNA"/>
</dbReference>
<dbReference type="PANTHER" id="PTHR21087">
    <property type="entry name" value="SHIKIMATE KINASE"/>
    <property type="match status" value="1"/>
</dbReference>
<comment type="pathway">
    <text evidence="7">Metabolic intermediate biosynthesis; chorismate biosynthesis; chorismate from D-erythrose 4-phosphate and phosphoenolpyruvate: step 5/7.</text>
</comment>
<name>A0ABU2KK48_9FLAO</name>
<keyword evidence="4 7" id="KW-0418">Kinase</keyword>
<feature type="binding site" evidence="7">
    <location>
        <position position="32"/>
    </location>
    <ligand>
        <name>substrate</name>
    </ligand>
</feature>
<feature type="binding site" evidence="7">
    <location>
        <begin position="10"/>
        <end position="15"/>
    </location>
    <ligand>
        <name>ATP</name>
        <dbReference type="ChEBI" id="CHEBI:30616"/>
    </ligand>
</feature>
<comment type="subcellular location">
    <subcellularLocation>
        <location evidence="7">Cytoplasm</location>
    </subcellularLocation>
</comment>
<comment type="function">
    <text evidence="7">Catalyzes the specific phosphorylation of the 3-hydroxyl group of shikimic acid using ATP as a cosubstrate.</text>
</comment>
<evidence type="ECO:0000256" key="7">
    <source>
        <dbReference type="HAMAP-Rule" id="MF_00109"/>
    </source>
</evidence>
<evidence type="ECO:0000256" key="2">
    <source>
        <dbReference type="ARBA" id="ARBA00022679"/>
    </source>
</evidence>
<dbReference type="HAMAP" id="MF_00109">
    <property type="entry name" value="Shikimate_kinase"/>
    <property type="match status" value="1"/>
</dbReference>
<sequence length="172" mass="19931">MKIVLCGYMGSGKSKVGCLLANKLSLKNLDLDEVIEKNEHMSVAEIFSRKSEIYFRKKENEVLKLLLSNSESFILSLGGGTPCYANNLELLKKNKEVKLFYLKADVNVLSDRLYKEIETRPLIQSQKNKEDLNDFIRKHLFERQFYYMQSDVIIDVTELTIEETANLIQQKL</sequence>
<proteinExistence type="inferred from homology"/>
<feature type="binding site" evidence="7">
    <location>
        <position position="79"/>
    </location>
    <ligand>
        <name>substrate</name>
    </ligand>
</feature>
<evidence type="ECO:0000256" key="3">
    <source>
        <dbReference type="ARBA" id="ARBA00022741"/>
    </source>
</evidence>
<comment type="similarity">
    <text evidence="7">Belongs to the shikimate kinase family.</text>
</comment>
<comment type="subunit">
    <text evidence="7">Monomer.</text>
</comment>
<evidence type="ECO:0000313" key="9">
    <source>
        <dbReference type="Proteomes" id="UP001182991"/>
    </source>
</evidence>
<keyword evidence="5 7" id="KW-0067">ATP-binding</keyword>
<comment type="catalytic activity">
    <reaction evidence="7">
        <text>shikimate + ATP = 3-phosphoshikimate + ADP + H(+)</text>
        <dbReference type="Rhea" id="RHEA:13121"/>
        <dbReference type="ChEBI" id="CHEBI:15378"/>
        <dbReference type="ChEBI" id="CHEBI:30616"/>
        <dbReference type="ChEBI" id="CHEBI:36208"/>
        <dbReference type="ChEBI" id="CHEBI:145989"/>
        <dbReference type="ChEBI" id="CHEBI:456216"/>
        <dbReference type="EC" id="2.7.1.71"/>
    </reaction>
</comment>
<gene>
    <name evidence="7" type="primary">aroK</name>
    <name evidence="8" type="ORF">RLT85_10660</name>
</gene>
<feature type="binding site" evidence="7">
    <location>
        <position position="56"/>
    </location>
    <ligand>
        <name>substrate</name>
    </ligand>
</feature>
<dbReference type="CDD" id="cd00464">
    <property type="entry name" value="SK"/>
    <property type="match status" value="1"/>
</dbReference>
<keyword evidence="9" id="KW-1185">Reference proteome</keyword>
<evidence type="ECO:0000256" key="1">
    <source>
        <dbReference type="ARBA" id="ARBA00022605"/>
    </source>
</evidence>
<keyword evidence="7" id="KW-0479">Metal-binding</keyword>
<feature type="binding site" evidence="7">
    <location>
        <position position="14"/>
    </location>
    <ligand>
        <name>Mg(2+)</name>
        <dbReference type="ChEBI" id="CHEBI:18420"/>
    </ligand>
</feature>
<evidence type="ECO:0000256" key="4">
    <source>
        <dbReference type="ARBA" id="ARBA00022777"/>
    </source>
</evidence>
<keyword evidence="7" id="KW-0963">Cytoplasm</keyword>
<keyword evidence="1 7" id="KW-0028">Amino-acid biosynthesis</keyword>
<dbReference type="InterPro" id="IPR027417">
    <property type="entry name" value="P-loop_NTPase"/>
</dbReference>
<keyword evidence="7" id="KW-0460">Magnesium</keyword>
<evidence type="ECO:0000313" key="8">
    <source>
        <dbReference type="EMBL" id="MDT0295095.1"/>
    </source>
</evidence>
<keyword evidence="3 7" id="KW-0547">Nucleotide-binding</keyword>
<feature type="binding site" evidence="7">
    <location>
        <position position="143"/>
    </location>
    <ligand>
        <name>substrate</name>
    </ligand>
</feature>
<keyword evidence="2 7" id="KW-0808">Transferase</keyword>
<dbReference type="Gene3D" id="3.40.50.300">
    <property type="entry name" value="P-loop containing nucleotide triphosphate hydrolases"/>
    <property type="match status" value="1"/>
</dbReference>
<dbReference type="GO" id="GO:0004765">
    <property type="term" value="F:shikimate kinase activity"/>
    <property type="evidence" value="ECO:0007669"/>
    <property type="project" value="UniProtKB-EC"/>
</dbReference>
<organism evidence="8 9">
    <name type="scientific">Mesonia ostreae</name>
    <dbReference type="NCBI Taxonomy" id="861110"/>
    <lineage>
        <taxon>Bacteria</taxon>
        <taxon>Pseudomonadati</taxon>
        <taxon>Bacteroidota</taxon>
        <taxon>Flavobacteriia</taxon>
        <taxon>Flavobacteriales</taxon>
        <taxon>Flavobacteriaceae</taxon>
        <taxon>Mesonia</taxon>
    </lineage>
</organism>
<evidence type="ECO:0000256" key="5">
    <source>
        <dbReference type="ARBA" id="ARBA00022840"/>
    </source>
</evidence>
<dbReference type="Proteomes" id="UP001182991">
    <property type="component" value="Unassembled WGS sequence"/>
</dbReference>
<dbReference type="PANTHER" id="PTHR21087:SF16">
    <property type="entry name" value="SHIKIMATE KINASE 1, CHLOROPLASTIC"/>
    <property type="match status" value="1"/>
</dbReference>
<accession>A0ABU2KK48</accession>
<protein>
    <recommendedName>
        <fullName evidence="7">Shikimate kinase</fullName>
        <shortName evidence="7">SK</shortName>
        <ecNumber evidence="7">2.7.1.71</ecNumber>
    </recommendedName>
</protein>
<feature type="binding site" evidence="7">
    <location>
        <position position="120"/>
    </location>
    <ligand>
        <name>ATP</name>
        <dbReference type="ChEBI" id="CHEBI:30616"/>
    </ligand>
</feature>
<evidence type="ECO:0000256" key="6">
    <source>
        <dbReference type="ARBA" id="ARBA00023141"/>
    </source>
</evidence>
<comment type="caution">
    <text evidence="7">Lacks conserved residue(s) required for the propagation of feature annotation.</text>
</comment>
<dbReference type="SUPFAM" id="SSF52540">
    <property type="entry name" value="P-loop containing nucleoside triphosphate hydrolases"/>
    <property type="match status" value="1"/>
</dbReference>
<dbReference type="PRINTS" id="PR01100">
    <property type="entry name" value="SHIKIMTKNASE"/>
</dbReference>
<dbReference type="Pfam" id="PF01202">
    <property type="entry name" value="SKI"/>
    <property type="match status" value="1"/>
</dbReference>
<dbReference type="RefSeq" id="WP_311402027.1">
    <property type="nucleotide sequence ID" value="NZ_JAVRBG010000010.1"/>
</dbReference>
<comment type="cofactor">
    <cofactor evidence="7">
        <name>Mg(2+)</name>
        <dbReference type="ChEBI" id="CHEBI:18420"/>
    </cofactor>
    <text evidence="7">Binds 1 Mg(2+) ion per subunit.</text>
</comment>
<reference evidence="9" key="1">
    <citation type="submission" date="2023-07" db="EMBL/GenBank/DDBJ databases">
        <title>Isolating and identifying novel microbial strains from the Mariana Trench.</title>
        <authorList>
            <person name="Fu H."/>
        </authorList>
    </citation>
    <scope>NUCLEOTIDE SEQUENCE [LARGE SCALE GENOMIC DNA]</scope>
    <source>
        <strain evidence="9">T-y2</strain>
    </source>
</reference>
<dbReference type="InterPro" id="IPR000623">
    <property type="entry name" value="Shikimate_kinase/TSH1"/>
</dbReference>
<keyword evidence="6 7" id="KW-0057">Aromatic amino acid biosynthesis</keyword>
<dbReference type="EC" id="2.7.1.71" evidence="7"/>